<keyword evidence="2" id="KW-0238">DNA-binding</keyword>
<reference evidence="5" key="1">
    <citation type="journal article" date="2014" name="Int. J. Syst. Evol. Microbiol.">
        <title>Complete genome sequence of Corynebacterium casei LMG S-19264T (=DSM 44701T), isolated from a smear-ripened cheese.</title>
        <authorList>
            <consortium name="US DOE Joint Genome Institute (JGI-PGF)"/>
            <person name="Walter F."/>
            <person name="Albersmeier A."/>
            <person name="Kalinowski J."/>
            <person name="Ruckert C."/>
        </authorList>
    </citation>
    <scope>NUCLEOTIDE SEQUENCE</scope>
    <source>
        <strain evidence="5">NBRC 110023</strain>
    </source>
</reference>
<evidence type="ECO:0000313" key="5">
    <source>
        <dbReference type="EMBL" id="GLR70555.1"/>
    </source>
</evidence>
<keyword evidence="6" id="KW-1185">Reference proteome</keyword>
<name>A0AA37T2N5_9ALTE</name>
<reference evidence="5" key="2">
    <citation type="submission" date="2023-01" db="EMBL/GenBank/DDBJ databases">
        <title>Draft genome sequence of Agaribacter marinus strain NBRC 110023.</title>
        <authorList>
            <person name="Sun Q."/>
            <person name="Mori K."/>
        </authorList>
    </citation>
    <scope>NUCLEOTIDE SEQUENCE</scope>
    <source>
        <strain evidence="5">NBRC 110023</strain>
    </source>
</reference>
<feature type="domain" description="HTH araC/xylS-type" evidence="4">
    <location>
        <begin position="175"/>
        <end position="272"/>
    </location>
</feature>
<dbReference type="RefSeq" id="WP_284216849.1">
    <property type="nucleotide sequence ID" value="NZ_BSOT01000005.1"/>
</dbReference>
<protein>
    <submittedName>
        <fullName evidence="5">AraC family transcriptional regulator</fullName>
    </submittedName>
</protein>
<dbReference type="Proteomes" id="UP001156601">
    <property type="component" value="Unassembled WGS sequence"/>
</dbReference>
<dbReference type="GO" id="GO:0043565">
    <property type="term" value="F:sequence-specific DNA binding"/>
    <property type="evidence" value="ECO:0007669"/>
    <property type="project" value="InterPro"/>
</dbReference>
<keyword evidence="1" id="KW-0805">Transcription regulation</keyword>
<dbReference type="InterPro" id="IPR009057">
    <property type="entry name" value="Homeodomain-like_sf"/>
</dbReference>
<proteinExistence type="predicted"/>
<dbReference type="InterPro" id="IPR018060">
    <property type="entry name" value="HTH_AraC"/>
</dbReference>
<dbReference type="PANTHER" id="PTHR46796:SF7">
    <property type="entry name" value="ARAC FAMILY TRANSCRIPTIONAL REGULATOR"/>
    <property type="match status" value="1"/>
</dbReference>
<organism evidence="5 6">
    <name type="scientific">Agaribacter marinus</name>
    <dbReference type="NCBI Taxonomy" id="1431249"/>
    <lineage>
        <taxon>Bacteria</taxon>
        <taxon>Pseudomonadati</taxon>
        <taxon>Pseudomonadota</taxon>
        <taxon>Gammaproteobacteria</taxon>
        <taxon>Alteromonadales</taxon>
        <taxon>Alteromonadaceae</taxon>
        <taxon>Agaribacter</taxon>
    </lineage>
</organism>
<evidence type="ECO:0000259" key="4">
    <source>
        <dbReference type="PROSITE" id="PS01124"/>
    </source>
</evidence>
<dbReference type="PANTHER" id="PTHR46796">
    <property type="entry name" value="HTH-TYPE TRANSCRIPTIONAL ACTIVATOR RHAS-RELATED"/>
    <property type="match status" value="1"/>
</dbReference>
<evidence type="ECO:0000256" key="2">
    <source>
        <dbReference type="ARBA" id="ARBA00023125"/>
    </source>
</evidence>
<dbReference type="EMBL" id="BSOT01000005">
    <property type="protein sequence ID" value="GLR70555.1"/>
    <property type="molecule type" value="Genomic_DNA"/>
</dbReference>
<evidence type="ECO:0000313" key="6">
    <source>
        <dbReference type="Proteomes" id="UP001156601"/>
    </source>
</evidence>
<evidence type="ECO:0000256" key="1">
    <source>
        <dbReference type="ARBA" id="ARBA00023015"/>
    </source>
</evidence>
<comment type="caution">
    <text evidence="5">The sequence shown here is derived from an EMBL/GenBank/DDBJ whole genome shotgun (WGS) entry which is preliminary data.</text>
</comment>
<dbReference type="SUPFAM" id="SSF46689">
    <property type="entry name" value="Homeodomain-like"/>
    <property type="match status" value="2"/>
</dbReference>
<dbReference type="PROSITE" id="PS01124">
    <property type="entry name" value="HTH_ARAC_FAMILY_2"/>
    <property type="match status" value="1"/>
</dbReference>
<keyword evidence="3" id="KW-0804">Transcription</keyword>
<dbReference type="InterPro" id="IPR050204">
    <property type="entry name" value="AraC_XylS_family_regulators"/>
</dbReference>
<dbReference type="Gene3D" id="1.10.10.60">
    <property type="entry name" value="Homeodomain-like"/>
    <property type="match status" value="2"/>
</dbReference>
<gene>
    <name evidence="5" type="ORF">GCM10007852_14630</name>
</gene>
<sequence>MDLLSSVFRHFSLNANVYFGGNLCGSSSLNEETQNHGHLHLLRSGNIVIRCSNGFETTLSEPSVLYFPQPTPHSLVADKTTGADLVCARIHYQDGKRSPLLRALPPCLRYELKGSGLLGQSANWIFDEAFQEKSGQRIVLNRLCDIFIINVLRKVLDDGLLNEGMMAGLAHPQLSKMLVELHNTPEKNWSLHTMADMCAMSRSKFTEVFKQVVGQTPADYLTDWRISVAQNLIARHQNMDLVANQVGYENGSALARVFRKKTGQSPKAWLASQHTE</sequence>
<dbReference type="Pfam" id="PF12852">
    <property type="entry name" value="Cupin_6"/>
    <property type="match status" value="1"/>
</dbReference>
<dbReference type="SMART" id="SM00342">
    <property type="entry name" value="HTH_ARAC"/>
    <property type="match status" value="1"/>
</dbReference>
<dbReference type="InterPro" id="IPR032783">
    <property type="entry name" value="AraC_lig"/>
</dbReference>
<accession>A0AA37T2N5</accession>
<evidence type="ECO:0000256" key="3">
    <source>
        <dbReference type="ARBA" id="ARBA00023163"/>
    </source>
</evidence>
<dbReference type="GO" id="GO:0003700">
    <property type="term" value="F:DNA-binding transcription factor activity"/>
    <property type="evidence" value="ECO:0007669"/>
    <property type="project" value="InterPro"/>
</dbReference>
<dbReference type="AlphaFoldDB" id="A0AA37T2N5"/>
<dbReference type="Pfam" id="PF12833">
    <property type="entry name" value="HTH_18"/>
    <property type="match status" value="1"/>
</dbReference>